<dbReference type="EMBL" id="JBICBT010000391">
    <property type="protein sequence ID" value="KAL3115245.1"/>
    <property type="molecule type" value="Genomic_DNA"/>
</dbReference>
<keyword evidence="12" id="KW-1185">Reference proteome</keyword>
<dbReference type="AlphaFoldDB" id="A0ABD2LJ47"/>
<evidence type="ECO:0000256" key="7">
    <source>
        <dbReference type="ARBA" id="ARBA00023136"/>
    </source>
</evidence>
<evidence type="ECO:0000259" key="10">
    <source>
        <dbReference type="PROSITE" id="PS51034"/>
    </source>
</evidence>
<evidence type="ECO:0000256" key="8">
    <source>
        <dbReference type="SAM" id="Phobius"/>
    </source>
</evidence>
<name>A0ABD2LJ47_9BILA</name>
<dbReference type="Proteomes" id="UP001620626">
    <property type="component" value="Unassembled WGS sequence"/>
</dbReference>
<dbReference type="InterPro" id="IPR056953">
    <property type="entry name" value="CUT_N"/>
</dbReference>
<feature type="domain" description="ZP" evidence="10">
    <location>
        <begin position="60"/>
        <end position="307"/>
    </location>
</feature>
<dbReference type="PROSITE" id="PS51034">
    <property type="entry name" value="ZP_2"/>
    <property type="match status" value="1"/>
</dbReference>
<evidence type="ECO:0000256" key="5">
    <source>
        <dbReference type="ARBA" id="ARBA00022729"/>
    </source>
</evidence>
<dbReference type="GO" id="GO:0042302">
    <property type="term" value="F:structural constituent of cuticle"/>
    <property type="evidence" value="ECO:0007669"/>
    <property type="project" value="UniProtKB-KW"/>
</dbReference>
<keyword evidence="7 8" id="KW-0472">Membrane</keyword>
<evidence type="ECO:0000256" key="1">
    <source>
        <dbReference type="ARBA" id="ARBA00004251"/>
    </source>
</evidence>
<dbReference type="Pfam" id="PF25057">
    <property type="entry name" value="CUT_N"/>
    <property type="match status" value="1"/>
</dbReference>
<proteinExistence type="predicted"/>
<evidence type="ECO:0000256" key="6">
    <source>
        <dbReference type="ARBA" id="ARBA00022989"/>
    </source>
</evidence>
<organism evidence="11 12">
    <name type="scientific">Heterodera trifolii</name>
    <dbReference type="NCBI Taxonomy" id="157864"/>
    <lineage>
        <taxon>Eukaryota</taxon>
        <taxon>Metazoa</taxon>
        <taxon>Ecdysozoa</taxon>
        <taxon>Nematoda</taxon>
        <taxon>Chromadorea</taxon>
        <taxon>Rhabditida</taxon>
        <taxon>Tylenchina</taxon>
        <taxon>Tylenchomorpha</taxon>
        <taxon>Tylenchoidea</taxon>
        <taxon>Heteroderidae</taxon>
        <taxon>Heteroderinae</taxon>
        <taxon>Heterodera</taxon>
    </lineage>
</organism>
<dbReference type="PANTHER" id="PTHR22907:SF54">
    <property type="entry name" value="GH04558P"/>
    <property type="match status" value="1"/>
</dbReference>
<feature type="signal peptide" evidence="9">
    <location>
        <begin position="1"/>
        <end position="39"/>
    </location>
</feature>
<keyword evidence="3" id="KW-1003">Cell membrane</keyword>
<dbReference type="GO" id="GO:0005886">
    <property type="term" value="C:plasma membrane"/>
    <property type="evidence" value="ECO:0007669"/>
    <property type="project" value="UniProtKB-SubCell"/>
</dbReference>
<keyword evidence="2" id="KW-0193">Cuticle</keyword>
<evidence type="ECO:0000313" key="11">
    <source>
        <dbReference type="EMBL" id="KAL3115245.1"/>
    </source>
</evidence>
<dbReference type="Pfam" id="PF25301">
    <property type="entry name" value="CUT_C"/>
    <property type="match status" value="1"/>
</dbReference>
<dbReference type="PANTHER" id="PTHR22907">
    <property type="entry name" value="GH04558P"/>
    <property type="match status" value="1"/>
</dbReference>
<dbReference type="InterPro" id="IPR001507">
    <property type="entry name" value="ZP_dom"/>
</dbReference>
<evidence type="ECO:0000256" key="2">
    <source>
        <dbReference type="ARBA" id="ARBA00022460"/>
    </source>
</evidence>
<accession>A0ABD2LJ47</accession>
<evidence type="ECO:0000256" key="3">
    <source>
        <dbReference type="ARBA" id="ARBA00022475"/>
    </source>
</evidence>
<keyword evidence="4 8" id="KW-0812">Transmembrane</keyword>
<evidence type="ECO:0000256" key="4">
    <source>
        <dbReference type="ARBA" id="ARBA00022692"/>
    </source>
</evidence>
<dbReference type="SMART" id="SM00241">
    <property type="entry name" value="ZP"/>
    <property type="match status" value="1"/>
</dbReference>
<sequence length="451" mass="49940">MLMLVAECSSAGCTCRTRNLVHLLIVLLLLLLLPVGCWSSTSVAKFNDIDNELVGDPVVECEETMISLTFKTKKPFKRYVKQRHGRVYVQGMADDERCARNFASNSDQSKFSMMIQNGDCTMQRQRVTGSLEGMMLSLTIVVSFHGTFVTRSDRAYRCMCFFRNIKTLTNAIDVNLAATTELLDTAKTPSCLYSIHAQSPEGPPVQLGKVGDKIFHVWQCDDPAYEFLVHSCAVDDGRGSKFDLLDIDGCAIDPVIQPDVAYIREKKLAYVETFGYKFSDTTVLNYQCSVELCKRANNECQGLTPPVCGRQKRGIFANGQPQWVTKRNGTNKAGGPAAAGGGDRMDLVTSLEMMDAIYEGGSVDRRMMDSAIEKALELQQERGEMITQLTEQDDPEGRLAQNCLHAMAVAFCISVLAGVLLISFAVLFVVVIVKRKVNRKATFDFQSSIAK</sequence>
<comment type="caution">
    <text evidence="11">The sequence shown here is derived from an EMBL/GenBank/DDBJ whole genome shotgun (WGS) entry which is preliminary data.</text>
</comment>
<reference evidence="11 12" key="1">
    <citation type="submission" date="2024-10" db="EMBL/GenBank/DDBJ databases">
        <authorList>
            <person name="Kim D."/>
        </authorList>
    </citation>
    <scope>NUCLEOTIDE SEQUENCE [LARGE SCALE GENOMIC DNA]</scope>
    <source>
        <strain evidence="11">BH-2024</strain>
    </source>
</reference>
<protein>
    <recommendedName>
        <fullName evidence="10">ZP domain-containing protein</fullName>
    </recommendedName>
</protein>
<keyword evidence="5 9" id="KW-0732">Signal</keyword>
<feature type="transmembrane region" description="Helical" evidence="8">
    <location>
        <begin position="408"/>
        <end position="433"/>
    </location>
</feature>
<dbReference type="InterPro" id="IPR057475">
    <property type="entry name" value="CUT_C"/>
</dbReference>
<keyword evidence="6 8" id="KW-1133">Transmembrane helix</keyword>
<dbReference type="InterPro" id="IPR051962">
    <property type="entry name" value="Cuticlin"/>
</dbReference>
<gene>
    <name evidence="11" type="ORF">niasHT_010875</name>
</gene>
<feature type="chain" id="PRO_5044868508" description="ZP domain-containing protein" evidence="9">
    <location>
        <begin position="40"/>
        <end position="451"/>
    </location>
</feature>
<evidence type="ECO:0000313" key="12">
    <source>
        <dbReference type="Proteomes" id="UP001620626"/>
    </source>
</evidence>
<evidence type="ECO:0000256" key="9">
    <source>
        <dbReference type="SAM" id="SignalP"/>
    </source>
</evidence>
<comment type="subcellular location">
    <subcellularLocation>
        <location evidence="1">Cell membrane</location>
        <topology evidence="1">Single-pass type I membrane protein</topology>
    </subcellularLocation>
</comment>